<keyword evidence="2" id="KW-1185">Reference proteome</keyword>
<dbReference type="Pfam" id="PF01263">
    <property type="entry name" value="Aldose_epim"/>
    <property type="match status" value="1"/>
</dbReference>
<dbReference type="AlphaFoldDB" id="A0A7C9PPC3"/>
<dbReference type="EMBL" id="JAAGWZ010000004">
    <property type="protein sequence ID" value="NEM92252.1"/>
    <property type="molecule type" value="Genomic_DNA"/>
</dbReference>
<dbReference type="InterPro" id="IPR011013">
    <property type="entry name" value="Gal_mutarotase_sf_dom"/>
</dbReference>
<dbReference type="GO" id="GO:0033499">
    <property type="term" value="P:galactose catabolic process via UDP-galactose, Leloir pathway"/>
    <property type="evidence" value="ECO:0007669"/>
    <property type="project" value="TreeGrafter"/>
</dbReference>
<accession>A0A7C9PPC3</accession>
<dbReference type="InterPro" id="IPR008183">
    <property type="entry name" value="Aldose_1/G6P_1-epimerase"/>
</dbReference>
<sequence length="307" mass="33434">MRAPTGEQYVLTRSTPLGAAEAIITEVAASIRTLRIGGIDLTQPYDEGRSPAFGCGIVLVPWPNRVRDGKWRLGGDLQQLDITEVERNNAIHGLLRNTAYRLVSRTESSVTLGAVVFPQHGYPFQLDTTVTYELVDDGLRVTHSITNESASDAPVAIGTHPFFQIGDVDTEQLTLTVHGSTRFPVDERLNVGDEIPVTGSKYDLRSGRKVSEVNLDDAFGAVVPVDQVTATLTAPDGRWVGLWQDENFPYVQVFTTRIFPRIGGGFTTGVAIEPMTAPADAFNSGQSLKWLGSGENWVASWGIRYSA</sequence>
<proteinExistence type="predicted"/>
<evidence type="ECO:0000313" key="1">
    <source>
        <dbReference type="EMBL" id="NEM92252.1"/>
    </source>
</evidence>
<organism evidence="1 2">
    <name type="scientific">Galbitalea soli</name>
    <dbReference type="NCBI Taxonomy" id="1268042"/>
    <lineage>
        <taxon>Bacteria</taxon>
        <taxon>Bacillati</taxon>
        <taxon>Actinomycetota</taxon>
        <taxon>Actinomycetes</taxon>
        <taxon>Micrococcales</taxon>
        <taxon>Microbacteriaceae</taxon>
        <taxon>Galbitalea</taxon>
    </lineage>
</organism>
<evidence type="ECO:0000313" key="2">
    <source>
        <dbReference type="Proteomes" id="UP000479756"/>
    </source>
</evidence>
<dbReference type="PANTHER" id="PTHR10091:SF0">
    <property type="entry name" value="GALACTOSE MUTAROTASE"/>
    <property type="match status" value="1"/>
</dbReference>
<dbReference type="InterPro" id="IPR037480">
    <property type="entry name" value="YihR-like"/>
</dbReference>
<name>A0A7C9PPC3_9MICO</name>
<dbReference type="SUPFAM" id="SSF74650">
    <property type="entry name" value="Galactose mutarotase-like"/>
    <property type="match status" value="1"/>
</dbReference>
<reference evidence="1 2" key="1">
    <citation type="journal article" date="2014" name="Int. J. Syst. Evol. Microbiol.">
        <title>Description of Galbitalea soli gen. nov., sp. nov., and Frondihabitans sucicola sp. nov.</title>
        <authorList>
            <person name="Kim S.J."/>
            <person name="Lim J.M."/>
            <person name="Ahn J.H."/>
            <person name="Weon H.Y."/>
            <person name="Hamada M."/>
            <person name="Suzuki K."/>
            <person name="Ahn T.Y."/>
            <person name="Kwon S.W."/>
        </authorList>
    </citation>
    <scope>NUCLEOTIDE SEQUENCE [LARGE SCALE GENOMIC DNA]</scope>
    <source>
        <strain evidence="1 2">NBRC 108727</strain>
    </source>
</reference>
<comment type="caution">
    <text evidence="1">The sequence shown here is derived from an EMBL/GenBank/DDBJ whole genome shotgun (WGS) entry which is preliminary data.</text>
</comment>
<dbReference type="Proteomes" id="UP000479756">
    <property type="component" value="Unassembled WGS sequence"/>
</dbReference>
<dbReference type="PANTHER" id="PTHR10091">
    <property type="entry name" value="ALDOSE-1-EPIMERASE"/>
    <property type="match status" value="1"/>
</dbReference>
<gene>
    <name evidence="1" type="ORF">G3T37_12920</name>
</gene>
<dbReference type="GO" id="GO:0030246">
    <property type="term" value="F:carbohydrate binding"/>
    <property type="evidence" value="ECO:0007669"/>
    <property type="project" value="InterPro"/>
</dbReference>
<dbReference type="CDD" id="cd09022">
    <property type="entry name" value="Aldose_epim_Ec_YihR"/>
    <property type="match status" value="1"/>
</dbReference>
<protein>
    <submittedName>
        <fullName evidence="1">Aldose 1-epimerase family protein</fullName>
    </submittedName>
</protein>
<dbReference type="Gene3D" id="2.70.98.10">
    <property type="match status" value="1"/>
</dbReference>
<dbReference type="GO" id="GO:0006006">
    <property type="term" value="P:glucose metabolic process"/>
    <property type="evidence" value="ECO:0007669"/>
    <property type="project" value="TreeGrafter"/>
</dbReference>
<dbReference type="InterPro" id="IPR014718">
    <property type="entry name" value="GH-type_carb-bd"/>
</dbReference>
<dbReference type="GO" id="GO:0004034">
    <property type="term" value="F:aldose 1-epimerase activity"/>
    <property type="evidence" value="ECO:0007669"/>
    <property type="project" value="TreeGrafter"/>
</dbReference>
<dbReference type="RefSeq" id="WP_163474303.1">
    <property type="nucleotide sequence ID" value="NZ_JAAGWZ010000004.1"/>
</dbReference>